<dbReference type="PROSITE" id="PS00599">
    <property type="entry name" value="AA_TRANSFER_CLASS_2"/>
    <property type="match status" value="1"/>
</dbReference>
<sequence length="654" mass="70875">MRRSADADTHQDMLCAALGADAPVCPPERLGPESGAFAAAPGAVLTRPTLVGGSLYSPTNPAPTSPALDELARRAEALGLSQILVPGVRRSEDTGPLRAAGFVPVAARSECLVRLTGDVDDVLRTRIGGRRLRDLRRRYHAVSREVTWERIPLGELDGKPWARDAFVELHERQARRSHGHGSLYNAAALAALAKGGMAERTEVFVRRRGDTVVQAGLVTRSHNGQGSYFLTQAIDHDDPAARHDLSLAAVYRLYLQARHDGLGWVHLGRGDVRAKRGLGADLFVPVDHWLRAPELAAPVEEEREQALSAFAAPPIAGVPVPGPARFRRVPRFDLIDLSSNTNPFLDAESHYPELDTAELARTYLRTIAKLPGHQGADALGADHLLFTSGAVDGVMLLLAALASPGDGVCVTPPTFPLYEHFARVLRLPVTEVPLGGDELSELDTERILAARARVTILCDPGNPSGTRLDPGQVRTLLEHGRGLVVIDEAYVEFSEKPSYAGLVAEHDNLIVLRTLSKAWGLAGARCGIVLAQPGVVDALRRVQVPFGFTNASQRAVRNRLTNSRAVLASVEHIRAERDRLAGLLAEHPAVDRVFPSDTNFLLVRFRRYERAAERLRAAGILVAEVGRLVPDTCRITIGTRRQNDALLAALFDAQ</sequence>
<dbReference type="Gene3D" id="3.90.1150.10">
    <property type="entry name" value="Aspartate Aminotransferase, domain 1"/>
    <property type="match status" value="1"/>
</dbReference>
<dbReference type="SUPFAM" id="SSF53383">
    <property type="entry name" value="PLP-dependent transferases"/>
    <property type="match status" value="1"/>
</dbReference>
<comment type="similarity">
    <text evidence="3">Belongs to the class-II pyridoxal-phosphate-dependent aminotransferase family. Histidinol-phosphate aminotransferase subfamily.</text>
</comment>
<comment type="pathway">
    <text evidence="2">Amino-acid biosynthesis; L-histidine biosynthesis; L-histidine from 5-phospho-alpha-D-ribose 1-diphosphate: step 7/9.</text>
</comment>
<evidence type="ECO:0000256" key="5">
    <source>
        <dbReference type="ARBA" id="ARBA00022576"/>
    </source>
</evidence>
<comment type="caution">
    <text evidence="12">The sequence shown here is derived from an EMBL/GenBank/DDBJ whole genome shotgun (WGS) entry which is preliminary data.</text>
</comment>
<dbReference type="PANTHER" id="PTHR43643">
    <property type="entry name" value="HISTIDINOL-PHOSPHATE AMINOTRANSFERASE 2"/>
    <property type="match status" value="1"/>
</dbReference>
<keyword evidence="8" id="KW-0663">Pyridoxal phosphate</keyword>
<dbReference type="OrthoDB" id="9809616at2"/>
<evidence type="ECO:0000256" key="7">
    <source>
        <dbReference type="ARBA" id="ARBA00022679"/>
    </source>
</evidence>
<dbReference type="InterPro" id="IPR015424">
    <property type="entry name" value="PyrdxlP-dep_Trfase"/>
</dbReference>
<evidence type="ECO:0000256" key="4">
    <source>
        <dbReference type="ARBA" id="ARBA00012748"/>
    </source>
</evidence>
<comment type="cofactor">
    <cofactor evidence="1">
        <name>pyridoxal 5'-phosphate</name>
        <dbReference type="ChEBI" id="CHEBI:597326"/>
    </cofactor>
</comment>
<dbReference type="GO" id="GO:0000105">
    <property type="term" value="P:L-histidine biosynthetic process"/>
    <property type="evidence" value="ECO:0007669"/>
    <property type="project" value="UniProtKB-KW"/>
</dbReference>
<keyword evidence="7 12" id="KW-0808">Transferase</keyword>
<dbReference type="InterPro" id="IPR015422">
    <property type="entry name" value="PyrdxlP-dep_Trfase_small"/>
</dbReference>
<keyword evidence="5 12" id="KW-0032">Aminotransferase</keyword>
<dbReference type="EMBL" id="SRID01000075">
    <property type="protein sequence ID" value="TGB12643.1"/>
    <property type="molecule type" value="Genomic_DNA"/>
</dbReference>
<proteinExistence type="inferred from homology"/>
<reference evidence="12 13" key="1">
    <citation type="submission" date="2019-03" db="EMBL/GenBank/DDBJ databases">
        <authorList>
            <person name="Gonzalez-Pimentel J.L."/>
        </authorList>
    </citation>
    <scope>NUCLEOTIDE SEQUENCE [LARGE SCALE GENOMIC DNA]</scope>
    <source>
        <strain evidence="12 13">JCM 31289</strain>
    </source>
</reference>
<dbReference type="Proteomes" id="UP000297948">
    <property type="component" value="Unassembled WGS sequence"/>
</dbReference>
<comment type="catalytic activity">
    <reaction evidence="10">
        <text>L-histidinol phosphate + 2-oxoglutarate = 3-(imidazol-4-yl)-2-oxopropyl phosphate + L-glutamate</text>
        <dbReference type="Rhea" id="RHEA:23744"/>
        <dbReference type="ChEBI" id="CHEBI:16810"/>
        <dbReference type="ChEBI" id="CHEBI:29985"/>
        <dbReference type="ChEBI" id="CHEBI:57766"/>
        <dbReference type="ChEBI" id="CHEBI:57980"/>
        <dbReference type="EC" id="2.6.1.9"/>
    </reaction>
</comment>
<dbReference type="Gene3D" id="3.40.640.10">
    <property type="entry name" value="Type I PLP-dependent aspartate aminotransferase-like (Major domain)"/>
    <property type="match status" value="1"/>
</dbReference>
<dbReference type="Pfam" id="PF00155">
    <property type="entry name" value="Aminotran_1_2"/>
    <property type="match status" value="1"/>
</dbReference>
<dbReference type="InterPro" id="IPR001917">
    <property type="entry name" value="Aminotrans_II_pyridoxalP_BS"/>
</dbReference>
<evidence type="ECO:0000256" key="9">
    <source>
        <dbReference type="ARBA" id="ARBA00023102"/>
    </source>
</evidence>
<dbReference type="RefSeq" id="WP_135338822.1">
    <property type="nucleotide sequence ID" value="NZ_JBHLTX010000017.1"/>
</dbReference>
<dbReference type="InterPro" id="IPR004839">
    <property type="entry name" value="Aminotransferase_I/II_large"/>
</dbReference>
<dbReference type="InterPro" id="IPR015421">
    <property type="entry name" value="PyrdxlP-dep_Trfase_major"/>
</dbReference>
<gene>
    <name evidence="12" type="ORF">E4099_11070</name>
</gene>
<evidence type="ECO:0000259" key="11">
    <source>
        <dbReference type="Pfam" id="PF00155"/>
    </source>
</evidence>
<evidence type="ECO:0000256" key="6">
    <source>
        <dbReference type="ARBA" id="ARBA00022605"/>
    </source>
</evidence>
<dbReference type="AlphaFoldDB" id="A0A4Z0HD52"/>
<organism evidence="12 13">
    <name type="scientific">Streptomyces palmae</name>
    <dbReference type="NCBI Taxonomy" id="1701085"/>
    <lineage>
        <taxon>Bacteria</taxon>
        <taxon>Bacillati</taxon>
        <taxon>Actinomycetota</taxon>
        <taxon>Actinomycetes</taxon>
        <taxon>Kitasatosporales</taxon>
        <taxon>Streptomycetaceae</taxon>
        <taxon>Streptomyces</taxon>
    </lineage>
</organism>
<evidence type="ECO:0000256" key="8">
    <source>
        <dbReference type="ARBA" id="ARBA00022898"/>
    </source>
</evidence>
<name>A0A4Z0HD52_9ACTN</name>
<evidence type="ECO:0000313" key="13">
    <source>
        <dbReference type="Proteomes" id="UP000297948"/>
    </source>
</evidence>
<keyword evidence="6" id="KW-0028">Amino-acid biosynthesis</keyword>
<evidence type="ECO:0000256" key="1">
    <source>
        <dbReference type="ARBA" id="ARBA00001933"/>
    </source>
</evidence>
<dbReference type="InterPro" id="IPR016181">
    <property type="entry name" value="Acyl_CoA_acyltransferase"/>
</dbReference>
<dbReference type="InterPro" id="IPR050106">
    <property type="entry name" value="HistidinolP_aminotransfase"/>
</dbReference>
<dbReference type="GO" id="GO:0030170">
    <property type="term" value="F:pyridoxal phosphate binding"/>
    <property type="evidence" value="ECO:0007669"/>
    <property type="project" value="InterPro"/>
</dbReference>
<evidence type="ECO:0000256" key="3">
    <source>
        <dbReference type="ARBA" id="ARBA00007970"/>
    </source>
</evidence>
<keyword evidence="9" id="KW-0368">Histidine biosynthesis</keyword>
<evidence type="ECO:0000313" key="12">
    <source>
        <dbReference type="EMBL" id="TGB12643.1"/>
    </source>
</evidence>
<feature type="domain" description="Aminotransferase class I/classII large" evidence="11">
    <location>
        <begin position="365"/>
        <end position="650"/>
    </location>
</feature>
<dbReference type="EC" id="2.6.1.9" evidence="4"/>
<dbReference type="PANTHER" id="PTHR43643:SF6">
    <property type="entry name" value="HISTIDINOL-PHOSPHATE AMINOTRANSFERASE"/>
    <property type="match status" value="1"/>
</dbReference>
<evidence type="ECO:0000256" key="10">
    <source>
        <dbReference type="ARBA" id="ARBA00047481"/>
    </source>
</evidence>
<dbReference type="CDD" id="cd00609">
    <property type="entry name" value="AAT_like"/>
    <property type="match status" value="1"/>
</dbReference>
<accession>A0A4Z0HD52</accession>
<protein>
    <recommendedName>
        <fullName evidence="4">histidinol-phosphate transaminase</fullName>
        <ecNumber evidence="4">2.6.1.9</ecNumber>
    </recommendedName>
</protein>
<dbReference type="SUPFAM" id="SSF55729">
    <property type="entry name" value="Acyl-CoA N-acyltransferases (Nat)"/>
    <property type="match status" value="1"/>
</dbReference>
<evidence type="ECO:0000256" key="2">
    <source>
        <dbReference type="ARBA" id="ARBA00005011"/>
    </source>
</evidence>
<keyword evidence="13" id="KW-1185">Reference proteome</keyword>
<dbReference type="GO" id="GO:0004400">
    <property type="term" value="F:histidinol-phosphate transaminase activity"/>
    <property type="evidence" value="ECO:0007669"/>
    <property type="project" value="UniProtKB-EC"/>
</dbReference>